<keyword evidence="1" id="KW-0675">Receptor</keyword>
<keyword evidence="2" id="KW-1185">Reference proteome</keyword>
<name>A0ACB7F3S3_NIBAL</name>
<organism evidence="1 2">
    <name type="scientific">Nibea albiflora</name>
    <name type="common">Yellow drum</name>
    <name type="synonym">Corvina albiflora</name>
    <dbReference type="NCBI Taxonomy" id="240163"/>
    <lineage>
        <taxon>Eukaryota</taxon>
        <taxon>Metazoa</taxon>
        <taxon>Chordata</taxon>
        <taxon>Craniata</taxon>
        <taxon>Vertebrata</taxon>
        <taxon>Euteleostomi</taxon>
        <taxon>Actinopterygii</taxon>
        <taxon>Neopterygii</taxon>
        <taxon>Teleostei</taxon>
        <taxon>Neoteleostei</taxon>
        <taxon>Acanthomorphata</taxon>
        <taxon>Eupercaria</taxon>
        <taxon>Sciaenidae</taxon>
        <taxon>Nibea</taxon>
    </lineage>
</organism>
<evidence type="ECO:0000313" key="2">
    <source>
        <dbReference type="Proteomes" id="UP000805704"/>
    </source>
</evidence>
<sequence length="419" mass="47811">MAPQVSDQPRKLQLMPSSAMILYLLFPALLLGTVRSQTEGVMSKGNQALNESTTDSGRMNPGNVTSSVYQDSMSQIEDELESNRTIITEDDENFQKQEFTGLCQEGMLLQYAEQLCGENFMTEMRSVSTENWCILENIIRPYNDLTICIERLSNILGCYYPNRSTQDFFLQIHSQYFHNCSNEDAHFVEEPHSLVVVLTLIPVSLIPALVYIVIWKNHSESHSRPECKSLLSDYQNISNSYLTLTEANSNLRGDNEVLKERSAWLDKQTKVLNSTSAKLMSVNLALSFESSELMKQIVNLTSTNLELTQEHKRLVLHTSKQEEEKLNMSQTIKYLNDSKVWREDEERRLSEINSFLNDELFEVKGKNAELLEVNNRLRGEIKNLNAQITELQEQNQNLSCTVMKERQEAAGTTLPPSTG</sequence>
<comment type="caution">
    <text evidence="1">The sequence shown here is derived from an EMBL/GenBank/DDBJ whole genome shotgun (WGS) entry which is preliminary data.</text>
</comment>
<proteinExistence type="predicted"/>
<gene>
    <name evidence="1" type="primary">RAMP3</name>
    <name evidence="1" type="ORF">GBF38_010461</name>
</gene>
<evidence type="ECO:0000313" key="1">
    <source>
        <dbReference type="EMBL" id="KAG8008824.1"/>
    </source>
</evidence>
<protein>
    <submittedName>
        <fullName evidence="1">Receptor activity-modifying protein 3</fullName>
    </submittedName>
</protein>
<dbReference type="EMBL" id="CM024806">
    <property type="protein sequence ID" value="KAG8008824.1"/>
    <property type="molecule type" value="Genomic_DNA"/>
</dbReference>
<accession>A0ACB7F3S3</accession>
<reference evidence="1" key="1">
    <citation type="submission" date="2020-04" db="EMBL/GenBank/DDBJ databases">
        <title>A chromosome-scale assembly and high-density genetic map of the yellow drum (Nibea albiflora) genome.</title>
        <authorList>
            <person name="Xu D."/>
            <person name="Zhang W."/>
            <person name="Chen R."/>
            <person name="Tan P."/>
            <person name="Wang L."/>
            <person name="Song H."/>
            <person name="Tian L."/>
            <person name="Zhu Q."/>
            <person name="Wang B."/>
        </authorList>
    </citation>
    <scope>NUCLEOTIDE SEQUENCE</scope>
    <source>
        <strain evidence="1">ZJHYS-2018</strain>
    </source>
</reference>
<dbReference type="Proteomes" id="UP000805704">
    <property type="component" value="Chromosome 18"/>
</dbReference>